<evidence type="ECO:0000313" key="8">
    <source>
        <dbReference type="Proteomes" id="UP000252345"/>
    </source>
</evidence>
<dbReference type="AlphaFoldDB" id="A0A366KC60"/>
<comment type="caution">
    <text evidence="7">The sequence shown here is derived from an EMBL/GenBank/DDBJ whole genome shotgun (WGS) entry which is preliminary data.</text>
</comment>
<dbReference type="PANTHER" id="PTHR43425">
    <property type="entry name" value="OXYGEN-INSENSITIVE NADPH NITROREDUCTASE"/>
    <property type="match status" value="1"/>
</dbReference>
<keyword evidence="5" id="KW-0521">NADP</keyword>
<name>A0A366KC60_9BIFI</name>
<dbReference type="Pfam" id="PF00881">
    <property type="entry name" value="Nitroreductase"/>
    <property type="match status" value="1"/>
</dbReference>
<dbReference type="PIRSF" id="PIRSF005426">
    <property type="entry name" value="Frp"/>
    <property type="match status" value="1"/>
</dbReference>
<dbReference type="OrthoDB" id="3181400at2"/>
<evidence type="ECO:0000313" key="7">
    <source>
        <dbReference type="EMBL" id="RBP98947.1"/>
    </source>
</evidence>
<evidence type="ECO:0000259" key="6">
    <source>
        <dbReference type="Pfam" id="PF00881"/>
    </source>
</evidence>
<dbReference type="RefSeq" id="WP_113853889.1">
    <property type="nucleotide sequence ID" value="NZ_PDCH01000015.1"/>
</dbReference>
<dbReference type="InterPro" id="IPR029479">
    <property type="entry name" value="Nitroreductase"/>
</dbReference>
<dbReference type="InterPro" id="IPR000415">
    <property type="entry name" value="Nitroreductase-like"/>
</dbReference>
<keyword evidence="3 5" id="KW-0288">FMN</keyword>
<reference evidence="7 8" key="1">
    <citation type="submission" date="2017-10" db="EMBL/GenBank/DDBJ databases">
        <title>Bifidobacterium xylocopum sp. nov. and Bifidobacterium aemilianum sp. nov., from the carpenter bee (Xylocopa violacea) digestive tract.</title>
        <authorList>
            <person name="Alberoni D."/>
            <person name="Baffoni L."/>
            <person name="Di Gioia D."/>
            <person name="Gaggia F."/>
            <person name="Biavati B."/>
        </authorList>
    </citation>
    <scope>NUCLEOTIDE SEQUENCE [LARGE SCALE GENOMIC DNA]</scope>
    <source>
        <strain evidence="7 8">XV2</strain>
    </source>
</reference>
<dbReference type="SUPFAM" id="SSF55469">
    <property type="entry name" value="FMN-dependent nitroreductase-like"/>
    <property type="match status" value="1"/>
</dbReference>
<dbReference type="PANTHER" id="PTHR43425:SF2">
    <property type="entry name" value="OXYGEN-INSENSITIVE NADPH NITROREDUCTASE"/>
    <property type="match status" value="1"/>
</dbReference>
<evidence type="ECO:0000256" key="4">
    <source>
        <dbReference type="ARBA" id="ARBA00023002"/>
    </source>
</evidence>
<evidence type="ECO:0000256" key="5">
    <source>
        <dbReference type="PIRNR" id="PIRNR005426"/>
    </source>
</evidence>
<keyword evidence="8" id="KW-1185">Reference proteome</keyword>
<dbReference type="InterPro" id="IPR016446">
    <property type="entry name" value="Flavin_OxRdtase_Frp"/>
</dbReference>
<dbReference type="Proteomes" id="UP000252345">
    <property type="component" value="Unassembled WGS sequence"/>
</dbReference>
<organism evidence="7 8">
    <name type="scientific">Bifidobacterium xylocopae</name>
    <dbReference type="NCBI Taxonomy" id="2493119"/>
    <lineage>
        <taxon>Bacteria</taxon>
        <taxon>Bacillati</taxon>
        <taxon>Actinomycetota</taxon>
        <taxon>Actinomycetes</taxon>
        <taxon>Bifidobacteriales</taxon>
        <taxon>Bifidobacteriaceae</taxon>
        <taxon>Bifidobacterium</taxon>
    </lineage>
</organism>
<proteinExistence type="inferred from homology"/>
<evidence type="ECO:0000256" key="2">
    <source>
        <dbReference type="ARBA" id="ARBA00022630"/>
    </source>
</evidence>
<sequence length="280" mass="31287">MTNTQKTTESIQDDQAAEAFPAPNDTIRTLLGRRSIRAFADEPLDQGIIAALEASAQHAATSRYFNEWSAIRITDPSIAQAIADEAHQNYITQAPLLYIFLADQRRNADLIAAEETKHSESDDGFILNTSYAFLQAQNDAVLALHAMETAAYSMNLGCVILGSIMNDPDALIDLLHLPKLVYPVLGLAIGKPAQDPAPKPRMPRPAQIFENTYQRANEEEINKALQDFDRTVFRYYRDIRHMDAPRKTYSQIMADKAFGTADGHRPMADSISRQGFDWTK</sequence>
<dbReference type="Gene3D" id="3.40.109.10">
    <property type="entry name" value="NADH Oxidase"/>
    <property type="match status" value="1"/>
</dbReference>
<gene>
    <name evidence="7" type="ORF">CRD59_06540</name>
</gene>
<keyword evidence="4 5" id="KW-0560">Oxidoreductase</keyword>
<feature type="domain" description="Nitroreductase" evidence="6">
    <location>
        <begin position="31"/>
        <end position="191"/>
    </location>
</feature>
<evidence type="ECO:0000256" key="3">
    <source>
        <dbReference type="ARBA" id="ARBA00022643"/>
    </source>
</evidence>
<dbReference type="EMBL" id="PDCH01000015">
    <property type="protein sequence ID" value="RBP98947.1"/>
    <property type="molecule type" value="Genomic_DNA"/>
</dbReference>
<accession>A0A366KC60</accession>
<comment type="similarity">
    <text evidence="1 5">Belongs to the flavin oxidoreductase frp family.</text>
</comment>
<evidence type="ECO:0000256" key="1">
    <source>
        <dbReference type="ARBA" id="ARBA00008366"/>
    </source>
</evidence>
<dbReference type="GO" id="GO:0016491">
    <property type="term" value="F:oxidoreductase activity"/>
    <property type="evidence" value="ECO:0007669"/>
    <property type="project" value="UniProtKB-UniRule"/>
</dbReference>
<keyword evidence="2 5" id="KW-0285">Flavoprotein</keyword>
<protein>
    <submittedName>
        <fullName evidence="7">NADPH-dependent oxidoreductase</fullName>
    </submittedName>
</protein>